<sequence length="67" mass="7353">MVIAESAMGSTRSKRVASVPAGDAYETQTLTPCGFLEPREYTVATHLTFYWALAQSLPNECDRQVVS</sequence>
<comment type="caution">
    <text evidence="1">The sequence shown here is derived from an EMBL/GenBank/DDBJ whole genome shotgun (WGS) entry which is preliminary data.</text>
</comment>
<proteinExistence type="predicted"/>
<dbReference type="AlphaFoldDB" id="A0ABD0JW32"/>
<organism evidence="1 2">
    <name type="scientific">Batillaria attramentaria</name>
    <dbReference type="NCBI Taxonomy" id="370345"/>
    <lineage>
        <taxon>Eukaryota</taxon>
        <taxon>Metazoa</taxon>
        <taxon>Spiralia</taxon>
        <taxon>Lophotrochozoa</taxon>
        <taxon>Mollusca</taxon>
        <taxon>Gastropoda</taxon>
        <taxon>Caenogastropoda</taxon>
        <taxon>Sorbeoconcha</taxon>
        <taxon>Cerithioidea</taxon>
        <taxon>Batillariidae</taxon>
        <taxon>Batillaria</taxon>
    </lineage>
</organism>
<dbReference type="EMBL" id="JACVVK020000314">
    <property type="protein sequence ID" value="KAK7478934.1"/>
    <property type="molecule type" value="Genomic_DNA"/>
</dbReference>
<evidence type="ECO:0000313" key="2">
    <source>
        <dbReference type="Proteomes" id="UP001519460"/>
    </source>
</evidence>
<dbReference type="Proteomes" id="UP001519460">
    <property type="component" value="Unassembled WGS sequence"/>
</dbReference>
<protein>
    <submittedName>
        <fullName evidence="1">Uncharacterized protein</fullName>
    </submittedName>
</protein>
<accession>A0ABD0JW32</accession>
<name>A0ABD0JW32_9CAEN</name>
<evidence type="ECO:0000313" key="1">
    <source>
        <dbReference type="EMBL" id="KAK7478934.1"/>
    </source>
</evidence>
<gene>
    <name evidence="1" type="ORF">BaRGS_00029801</name>
</gene>
<reference evidence="1 2" key="1">
    <citation type="journal article" date="2023" name="Sci. Data">
        <title>Genome assembly of the Korean intertidal mud-creeper Batillaria attramentaria.</title>
        <authorList>
            <person name="Patra A.K."/>
            <person name="Ho P.T."/>
            <person name="Jun S."/>
            <person name="Lee S.J."/>
            <person name="Kim Y."/>
            <person name="Won Y.J."/>
        </authorList>
    </citation>
    <scope>NUCLEOTIDE SEQUENCE [LARGE SCALE GENOMIC DNA]</scope>
    <source>
        <strain evidence="1">Wonlab-2016</strain>
    </source>
</reference>
<keyword evidence="2" id="KW-1185">Reference proteome</keyword>